<reference evidence="2" key="1">
    <citation type="submission" date="2022-11" db="UniProtKB">
        <authorList>
            <consortium name="WormBaseParasite"/>
        </authorList>
    </citation>
    <scope>IDENTIFICATION</scope>
</reference>
<dbReference type="AlphaFoldDB" id="A0A914L835"/>
<organism evidence="1 2">
    <name type="scientific">Meloidogyne incognita</name>
    <name type="common">Southern root-knot nematode worm</name>
    <name type="synonym">Oxyuris incognita</name>
    <dbReference type="NCBI Taxonomy" id="6306"/>
    <lineage>
        <taxon>Eukaryota</taxon>
        <taxon>Metazoa</taxon>
        <taxon>Ecdysozoa</taxon>
        <taxon>Nematoda</taxon>
        <taxon>Chromadorea</taxon>
        <taxon>Rhabditida</taxon>
        <taxon>Tylenchina</taxon>
        <taxon>Tylenchomorpha</taxon>
        <taxon>Tylenchoidea</taxon>
        <taxon>Meloidogynidae</taxon>
        <taxon>Meloidogyninae</taxon>
        <taxon>Meloidogyne</taxon>
        <taxon>Meloidogyne incognita group</taxon>
    </lineage>
</organism>
<dbReference type="Proteomes" id="UP000887563">
    <property type="component" value="Unplaced"/>
</dbReference>
<sequence>MSTFKQNSAHRFVGCRLTNNVISWQPTIWQIFVKFFKSISSMYSILQGKSKFLSLIQFFSIHRQIVQHFMPLKFCA</sequence>
<keyword evidence="1" id="KW-1185">Reference proteome</keyword>
<evidence type="ECO:0000313" key="2">
    <source>
        <dbReference type="WBParaSite" id="Minc3s00318g10084"/>
    </source>
</evidence>
<dbReference type="WBParaSite" id="Minc3s00318g10084">
    <property type="protein sequence ID" value="Minc3s00318g10084"/>
    <property type="gene ID" value="Minc3s00318g10084"/>
</dbReference>
<protein>
    <submittedName>
        <fullName evidence="2">Ovule protein</fullName>
    </submittedName>
</protein>
<evidence type="ECO:0000313" key="1">
    <source>
        <dbReference type="Proteomes" id="UP000887563"/>
    </source>
</evidence>
<name>A0A914L835_MELIC</name>
<accession>A0A914L835</accession>
<proteinExistence type="predicted"/>